<dbReference type="RefSeq" id="WP_168870881.1">
    <property type="nucleotide sequence ID" value="NZ_JABAIA010000001.1"/>
</dbReference>
<proteinExistence type="predicted"/>
<name>A0A847RG37_9BACT</name>
<sequence>MRKQLCEIRDIEQYLEHQQDTADQRVFEARVLTSPDLAEKMSYQQKIVQLVRWLARRNKRQQLDTLYHQLMTDETYRQKITSIFR</sequence>
<dbReference type="AlphaFoldDB" id="A0A847RG37"/>
<dbReference type="Proteomes" id="UP000570474">
    <property type="component" value="Unassembled WGS sequence"/>
</dbReference>
<evidence type="ECO:0000313" key="2">
    <source>
        <dbReference type="Proteomes" id="UP000570474"/>
    </source>
</evidence>
<gene>
    <name evidence="1" type="ORF">HGH92_11650</name>
</gene>
<accession>A0A847RG37</accession>
<comment type="caution">
    <text evidence="1">The sequence shown here is derived from an EMBL/GenBank/DDBJ whole genome shotgun (WGS) entry which is preliminary data.</text>
</comment>
<evidence type="ECO:0000313" key="1">
    <source>
        <dbReference type="EMBL" id="NLR64960.1"/>
    </source>
</evidence>
<dbReference type="EMBL" id="JABAIA010000001">
    <property type="protein sequence ID" value="NLR64960.1"/>
    <property type="molecule type" value="Genomic_DNA"/>
</dbReference>
<reference evidence="1 2" key="1">
    <citation type="submission" date="2020-04" db="EMBL/GenBank/DDBJ databases">
        <authorList>
            <person name="Yin C."/>
        </authorList>
    </citation>
    <scope>NUCLEOTIDE SEQUENCE [LARGE SCALE GENOMIC DNA]</scope>
    <source>
        <strain evidence="1 2">Ae27</strain>
    </source>
</reference>
<protein>
    <submittedName>
        <fullName evidence="1">Uncharacterized protein</fullName>
    </submittedName>
</protein>
<keyword evidence="2" id="KW-1185">Reference proteome</keyword>
<organism evidence="1 2">
    <name type="scientific">Chitinophaga varians</name>
    <dbReference type="NCBI Taxonomy" id="2202339"/>
    <lineage>
        <taxon>Bacteria</taxon>
        <taxon>Pseudomonadati</taxon>
        <taxon>Bacteroidota</taxon>
        <taxon>Chitinophagia</taxon>
        <taxon>Chitinophagales</taxon>
        <taxon>Chitinophagaceae</taxon>
        <taxon>Chitinophaga</taxon>
    </lineage>
</organism>